<keyword evidence="2" id="KW-1185">Reference proteome</keyword>
<comment type="caution">
    <text evidence="1">The sequence shown here is derived from an EMBL/GenBank/DDBJ whole genome shotgun (WGS) entry which is preliminary data.</text>
</comment>
<accession>A0A7V7QI05</accession>
<name>A0A7V7QI05_9FIRM</name>
<proteinExistence type="predicted"/>
<organism evidence="1 2">
    <name type="scientific">Candidatus Galacturonatibacter soehngenii</name>
    <dbReference type="NCBI Taxonomy" id="2307010"/>
    <lineage>
        <taxon>Bacteria</taxon>
        <taxon>Bacillati</taxon>
        <taxon>Bacillota</taxon>
        <taxon>Clostridia</taxon>
        <taxon>Lachnospirales</taxon>
        <taxon>Lachnospiraceae</taxon>
        <taxon>Candidatus Galacturonatibacter</taxon>
    </lineage>
</organism>
<reference evidence="1 2" key="1">
    <citation type="submission" date="2019-09" db="EMBL/GenBank/DDBJ databases">
        <authorList>
            <person name="Valk L.C."/>
        </authorList>
    </citation>
    <scope>NUCLEOTIDE SEQUENCE [LARGE SCALE GENOMIC DNA]</scope>
    <source>
        <strain evidence="1">GalUA</strain>
    </source>
</reference>
<dbReference type="AlphaFoldDB" id="A0A7V7QI05"/>
<evidence type="ECO:0008006" key="3">
    <source>
        <dbReference type="Google" id="ProtNLM"/>
    </source>
</evidence>
<gene>
    <name evidence="1" type="ORF">F7O84_15385</name>
</gene>
<evidence type="ECO:0000313" key="2">
    <source>
        <dbReference type="Proteomes" id="UP000461768"/>
    </source>
</evidence>
<sequence length="353" mass="40329">MKFNIEKKSIYSLDKCYSIAPLFYQNKEYFLVAAEKVNECVLFDMEGNVRDVIWKEPGGTMSMVQIPNSDGQFLATQKFYSPNDSKEAKIVIVTAKEGGKWEIETLVELPHVHRFDIVERNGVHYLIACTLKSGHDYKEDWSQPGKVYVAELPKDLSGFSIDNQLKLTVLKENMLKNHGYYRVVDEGVETSIISAENGVYQFIPPKDKEGEWEIKKLLDSPASDAVLVDLDEDGEKELVVLSPFHGDQIRIYQKQEGKYHLTYEYEKRAKFLHAIGIAVIAKKPVLILGHRSGEQNLMLFRFDQEKKEYQMQLIDSNCGSANVSIFYKDTNMILISANRETNEVALYQIGADS</sequence>
<protein>
    <recommendedName>
        <fullName evidence="3">VCBS repeat-containing protein</fullName>
    </recommendedName>
</protein>
<reference evidence="1 2" key="2">
    <citation type="submission" date="2020-02" db="EMBL/GenBank/DDBJ databases">
        <title>Candidatus Galacturonibacter soehngenii shows hetero-acetogenic catabolism of galacturonic acid but lacks a canonical carbon monoxide dehydrogenase/acetyl-CoA synthase complex.</title>
        <authorList>
            <person name="Diender M."/>
            <person name="Stouten G.R."/>
            <person name="Petersen J.F."/>
            <person name="Nielsen P.H."/>
            <person name="Dueholm M.S."/>
            <person name="Pronk J.T."/>
            <person name="Van Loosdrecht M.C.M."/>
        </authorList>
    </citation>
    <scope>NUCLEOTIDE SEQUENCE [LARGE SCALE GENOMIC DNA]</scope>
    <source>
        <strain evidence="1">GalUA</strain>
    </source>
</reference>
<dbReference type="RefSeq" id="WP_151147267.1">
    <property type="nucleotide sequence ID" value="NZ_WAGX01000007.1"/>
</dbReference>
<evidence type="ECO:0000313" key="1">
    <source>
        <dbReference type="EMBL" id="KAB1435761.1"/>
    </source>
</evidence>
<dbReference type="Proteomes" id="UP000461768">
    <property type="component" value="Unassembled WGS sequence"/>
</dbReference>
<dbReference type="EMBL" id="WAGX01000007">
    <property type="protein sequence ID" value="KAB1435761.1"/>
    <property type="molecule type" value="Genomic_DNA"/>
</dbReference>
<dbReference type="OrthoDB" id="95664at2"/>